<protein>
    <submittedName>
        <fullName evidence="3">Membrane protein</fullName>
    </submittedName>
</protein>
<keyword evidence="4" id="KW-1185">Reference proteome</keyword>
<dbReference type="Proteomes" id="UP000031364">
    <property type="component" value="Unassembled WGS sequence"/>
</dbReference>
<evidence type="ECO:0000313" key="3">
    <source>
        <dbReference type="EMBL" id="KIA61328.1"/>
    </source>
</evidence>
<feature type="signal peptide" evidence="2">
    <location>
        <begin position="1"/>
        <end position="33"/>
    </location>
</feature>
<keyword evidence="1 2" id="KW-0732">Signal</keyword>
<dbReference type="EMBL" id="JNFP01000047">
    <property type="protein sequence ID" value="KIA61328.1"/>
    <property type="molecule type" value="Genomic_DNA"/>
</dbReference>
<dbReference type="Gene3D" id="2.60.40.1650">
    <property type="entry name" value="Porin MspA (Ig-like beta-sandwich domain)"/>
    <property type="match status" value="1"/>
</dbReference>
<dbReference type="InterPro" id="IPR036435">
    <property type="entry name" value="Leukocidin/porin_MspA_sf"/>
</dbReference>
<accession>A0ABR4Z7T3</accession>
<dbReference type="Gene3D" id="2.10.300.10">
    <property type="entry name" value="Porin MspA ribbon domain"/>
    <property type="match status" value="1"/>
</dbReference>
<organism evidence="3 4">
    <name type="scientific">Nocardia vulneris</name>
    <dbReference type="NCBI Taxonomy" id="1141657"/>
    <lineage>
        <taxon>Bacteria</taxon>
        <taxon>Bacillati</taxon>
        <taxon>Actinomycetota</taxon>
        <taxon>Actinomycetes</taxon>
        <taxon>Mycobacteriales</taxon>
        <taxon>Nocardiaceae</taxon>
        <taxon>Nocardia</taxon>
    </lineage>
</organism>
<proteinExistence type="predicted"/>
<comment type="caution">
    <text evidence="3">The sequence shown here is derived from an EMBL/GenBank/DDBJ whole genome shotgun (WGS) entry which is preliminary data.</text>
</comment>
<evidence type="ECO:0000256" key="1">
    <source>
        <dbReference type="ARBA" id="ARBA00022729"/>
    </source>
</evidence>
<name>A0ABR4Z7T3_9NOCA</name>
<dbReference type="SUPFAM" id="SSF56959">
    <property type="entry name" value="Leukocidin-like"/>
    <property type="match status" value="1"/>
</dbReference>
<evidence type="ECO:0000313" key="4">
    <source>
        <dbReference type="Proteomes" id="UP000031364"/>
    </source>
</evidence>
<sequence length="218" mass="22513">MKNVAHRRKTLMATTAILSVAVGLLSTAGMASADAVADKSRTVGTDDGWTLTVTKTSETLDRYPNLAATMFTREGFVSLKAIAEIAGTGNKPVSSGQVSFGYQVGCQIDVSSGLTTSLGFSMGPNASVNISYPPSVSLGVNASVNPNVSTTLKPGSIATIEFGRKQLASGRASIAMDQVEVKVDACMGPVSLRSFATATMSTSTADNTTTAYGDPIWL</sequence>
<gene>
    <name evidence="3" type="ORF">FG87_31690</name>
</gene>
<reference evidence="3 4" key="1">
    <citation type="journal article" date="2014" name="Int. J. Syst. Evol. Microbiol.">
        <title>Nocardia vulneris sp. nov., isolated from wounds of human patients in North America.</title>
        <authorList>
            <person name="Lasker B.A."/>
            <person name="Bell M."/>
            <person name="Klenk H.P."/>
            <person name="Sproer C."/>
            <person name="Schumann C."/>
            <person name="Schumann P."/>
            <person name="Brown J.M."/>
        </authorList>
    </citation>
    <scope>NUCLEOTIDE SEQUENCE [LARGE SCALE GENOMIC DNA]</scope>
    <source>
        <strain evidence="3 4">W9851</strain>
    </source>
</reference>
<dbReference type="Pfam" id="PF09203">
    <property type="entry name" value="MspA"/>
    <property type="match status" value="1"/>
</dbReference>
<feature type="chain" id="PRO_5047090726" evidence="2">
    <location>
        <begin position="34"/>
        <end position="218"/>
    </location>
</feature>
<dbReference type="InterPro" id="IPR015286">
    <property type="entry name" value="Porin_fam_mycobact-type"/>
</dbReference>
<evidence type="ECO:0000256" key="2">
    <source>
        <dbReference type="SAM" id="SignalP"/>
    </source>
</evidence>